<comment type="caution">
    <text evidence="1">The sequence shown here is derived from an EMBL/GenBank/DDBJ whole genome shotgun (WGS) entry which is preliminary data.</text>
</comment>
<protein>
    <submittedName>
        <fullName evidence="1">HIT-like protein</fullName>
    </submittedName>
</protein>
<evidence type="ECO:0000313" key="2">
    <source>
        <dbReference type="Proteomes" id="UP000092321"/>
    </source>
</evidence>
<dbReference type="Pfam" id="PF11969">
    <property type="entry name" value="DcpS_C"/>
    <property type="match status" value="1"/>
</dbReference>
<dbReference type="InterPro" id="IPR036265">
    <property type="entry name" value="HIT-like_sf"/>
</dbReference>
<sequence length="170" mass="20592">MYRDIGSLNWVFNIFDGLKEQDRIRFQNTDFLVSPDMKWTDETDLKSMYMLLLFKDTRLKTIRDLKSSDDLKLLKDVKNDIETKLLKQYGNLPLNKVKLFFHYQPSYYQLHLHIVHCDNELNYKSMLLGKDCHFLDTVIDNLEMNLDYYQKCKMVYCLNDNSELYKRFQK</sequence>
<dbReference type="PANTHER" id="PTHR12978:SF0">
    <property type="entry name" value="M7GPPPX DIPHOSPHATASE"/>
    <property type="match status" value="1"/>
</dbReference>
<dbReference type="GO" id="GO:0000932">
    <property type="term" value="C:P-body"/>
    <property type="evidence" value="ECO:0007669"/>
    <property type="project" value="TreeGrafter"/>
</dbReference>
<accession>A0A1B7TIM6</accession>
<dbReference type="GO" id="GO:0005634">
    <property type="term" value="C:nucleus"/>
    <property type="evidence" value="ECO:0007669"/>
    <property type="project" value="TreeGrafter"/>
</dbReference>
<reference evidence="2" key="1">
    <citation type="journal article" date="2016" name="Proc. Natl. Acad. Sci. U.S.A.">
        <title>Comparative genomics of biotechnologically important yeasts.</title>
        <authorList>
            <person name="Riley R."/>
            <person name="Haridas S."/>
            <person name="Wolfe K.H."/>
            <person name="Lopes M.R."/>
            <person name="Hittinger C.T."/>
            <person name="Goeker M."/>
            <person name="Salamov A.A."/>
            <person name="Wisecaver J.H."/>
            <person name="Long T.M."/>
            <person name="Calvey C.H."/>
            <person name="Aerts A.L."/>
            <person name="Barry K.W."/>
            <person name="Choi C."/>
            <person name="Clum A."/>
            <person name="Coughlan A.Y."/>
            <person name="Deshpande S."/>
            <person name="Douglass A.P."/>
            <person name="Hanson S.J."/>
            <person name="Klenk H.-P."/>
            <person name="LaButti K.M."/>
            <person name="Lapidus A."/>
            <person name="Lindquist E.A."/>
            <person name="Lipzen A.M."/>
            <person name="Meier-Kolthoff J.P."/>
            <person name="Ohm R.A."/>
            <person name="Otillar R.P."/>
            <person name="Pangilinan J.L."/>
            <person name="Peng Y."/>
            <person name="Rokas A."/>
            <person name="Rosa C.A."/>
            <person name="Scheuner C."/>
            <person name="Sibirny A.A."/>
            <person name="Slot J.C."/>
            <person name="Stielow J.B."/>
            <person name="Sun H."/>
            <person name="Kurtzman C.P."/>
            <person name="Blackwell M."/>
            <person name="Grigoriev I.V."/>
            <person name="Jeffries T.W."/>
        </authorList>
    </citation>
    <scope>NUCLEOTIDE SEQUENCE [LARGE SCALE GENOMIC DNA]</scope>
    <source>
        <strain evidence="2">NRRL Y-1626</strain>
    </source>
</reference>
<proteinExistence type="predicted"/>
<dbReference type="Proteomes" id="UP000092321">
    <property type="component" value="Unassembled WGS sequence"/>
</dbReference>
<dbReference type="OrthoDB" id="10264956at2759"/>
<gene>
    <name evidence="1" type="ORF">HANVADRAFT_745</name>
</gene>
<dbReference type="PANTHER" id="PTHR12978">
    <property type="entry name" value="HISTIDINE TRIAD HIT PROTEIN MEMBER"/>
    <property type="match status" value="1"/>
</dbReference>
<evidence type="ECO:0000313" key="1">
    <source>
        <dbReference type="EMBL" id="OBA28601.1"/>
    </source>
</evidence>
<organism evidence="1 2">
    <name type="scientific">Hanseniaspora valbyensis NRRL Y-1626</name>
    <dbReference type="NCBI Taxonomy" id="766949"/>
    <lineage>
        <taxon>Eukaryota</taxon>
        <taxon>Fungi</taxon>
        <taxon>Dikarya</taxon>
        <taxon>Ascomycota</taxon>
        <taxon>Saccharomycotina</taxon>
        <taxon>Saccharomycetes</taxon>
        <taxon>Saccharomycodales</taxon>
        <taxon>Saccharomycodaceae</taxon>
        <taxon>Hanseniaspora</taxon>
    </lineage>
</organism>
<dbReference type="EMBL" id="LXPE01000003">
    <property type="protein sequence ID" value="OBA28601.1"/>
    <property type="molecule type" value="Genomic_DNA"/>
</dbReference>
<keyword evidence="2" id="KW-1185">Reference proteome</keyword>
<dbReference type="GO" id="GO:0000340">
    <property type="term" value="F:RNA 7-methylguanosine cap binding"/>
    <property type="evidence" value="ECO:0007669"/>
    <property type="project" value="TreeGrafter"/>
</dbReference>
<name>A0A1B7TIM6_9ASCO</name>
<dbReference type="AlphaFoldDB" id="A0A1B7TIM6"/>
<dbReference type="SUPFAM" id="SSF54197">
    <property type="entry name" value="HIT-like"/>
    <property type="match status" value="1"/>
</dbReference>
<dbReference type="Gene3D" id="3.30.428.10">
    <property type="entry name" value="HIT-like"/>
    <property type="match status" value="1"/>
</dbReference>
<dbReference type="GO" id="GO:0016787">
    <property type="term" value="F:hydrolase activity"/>
    <property type="evidence" value="ECO:0007669"/>
    <property type="project" value="InterPro"/>
</dbReference>
<dbReference type="GO" id="GO:0000290">
    <property type="term" value="P:deadenylation-dependent decapping of nuclear-transcribed mRNA"/>
    <property type="evidence" value="ECO:0007669"/>
    <property type="project" value="InterPro"/>
</dbReference>
<dbReference type="InterPro" id="IPR008594">
    <property type="entry name" value="DcpS/DCS2"/>
</dbReference>